<dbReference type="EMBL" id="JBANRG010000089">
    <property type="protein sequence ID" value="KAK7437032.1"/>
    <property type="molecule type" value="Genomic_DNA"/>
</dbReference>
<evidence type="ECO:0000313" key="2">
    <source>
        <dbReference type="Proteomes" id="UP001498398"/>
    </source>
</evidence>
<comment type="caution">
    <text evidence="1">The sequence shown here is derived from an EMBL/GenBank/DDBJ whole genome shotgun (WGS) entry which is preliminary data.</text>
</comment>
<sequence length="230" mass="24822">MNNEVVPCGGVTQSYELPEDPAFAATQAPDFFGLQTLLDQSYIDTSQPLIGSGSSSWANHTNLISGLWQMPYYNDPSLPSSSCAPAATPSRPCSYFPSSEFSGPDDLAVSSSRDFFQIQGSTPLHQHSVDPGALQSTNIGQRIGHERSTQKSLGSVQIMTSGHGHDGGAAHPPIKLHKSLVATKEVRKASRNRRKQPGNKGKFICNICSDDFTEAHNLKRMSSVNCVDRS</sequence>
<accession>A0ABR1IQ89</accession>
<proteinExistence type="predicted"/>
<reference evidence="1 2" key="1">
    <citation type="submission" date="2024-01" db="EMBL/GenBank/DDBJ databases">
        <title>A draft genome for the cacao thread blight pathogen Marasmiellus scandens.</title>
        <authorList>
            <person name="Baruah I.K."/>
            <person name="Leung J."/>
            <person name="Bukari Y."/>
            <person name="Amoako-Attah I."/>
            <person name="Meinhardt L.W."/>
            <person name="Bailey B.A."/>
            <person name="Cohen S.P."/>
        </authorList>
    </citation>
    <scope>NUCLEOTIDE SEQUENCE [LARGE SCALE GENOMIC DNA]</scope>
    <source>
        <strain evidence="1 2">GH-19</strain>
    </source>
</reference>
<evidence type="ECO:0000313" key="1">
    <source>
        <dbReference type="EMBL" id="KAK7437032.1"/>
    </source>
</evidence>
<organism evidence="1 2">
    <name type="scientific">Marasmiellus scandens</name>
    <dbReference type="NCBI Taxonomy" id="2682957"/>
    <lineage>
        <taxon>Eukaryota</taxon>
        <taxon>Fungi</taxon>
        <taxon>Dikarya</taxon>
        <taxon>Basidiomycota</taxon>
        <taxon>Agaricomycotina</taxon>
        <taxon>Agaricomycetes</taxon>
        <taxon>Agaricomycetidae</taxon>
        <taxon>Agaricales</taxon>
        <taxon>Marasmiineae</taxon>
        <taxon>Omphalotaceae</taxon>
        <taxon>Marasmiellus</taxon>
    </lineage>
</organism>
<protein>
    <submittedName>
        <fullName evidence="1">Uncharacterized protein</fullName>
    </submittedName>
</protein>
<dbReference type="Proteomes" id="UP001498398">
    <property type="component" value="Unassembled WGS sequence"/>
</dbReference>
<name>A0ABR1IQ89_9AGAR</name>
<keyword evidence="2" id="KW-1185">Reference proteome</keyword>
<gene>
    <name evidence="1" type="ORF">VKT23_018848</name>
</gene>